<dbReference type="GO" id="GO:0008270">
    <property type="term" value="F:zinc ion binding"/>
    <property type="evidence" value="ECO:0007669"/>
    <property type="project" value="UniProtKB-KW"/>
</dbReference>
<dbReference type="PROSITE" id="PS51125">
    <property type="entry name" value="NHL"/>
    <property type="match status" value="2"/>
</dbReference>
<dbReference type="AlphaFoldDB" id="A0A9P6GV06"/>
<keyword evidence="1" id="KW-0677">Repeat</keyword>
<dbReference type="OrthoDB" id="10021222at2759"/>
<dbReference type="InterPro" id="IPR050952">
    <property type="entry name" value="TRIM-NHL_E3_ligases"/>
</dbReference>
<evidence type="ECO:0000256" key="1">
    <source>
        <dbReference type="ARBA" id="ARBA00022737"/>
    </source>
</evidence>
<accession>A0A9P6GV06</accession>
<evidence type="ECO:0000313" key="4">
    <source>
        <dbReference type="Proteomes" id="UP000740883"/>
    </source>
</evidence>
<gene>
    <name evidence="3" type="primary">Trim71</name>
    <name evidence="3" type="ORF">NGRA_3284</name>
</gene>
<dbReference type="EMBL" id="SBJO01000771">
    <property type="protein sequence ID" value="KAF9756182.1"/>
    <property type="molecule type" value="Genomic_DNA"/>
</dbReference>
<keyword evidence="4" id="KW-1185">Reference proteome</keyword>
<proteinExistence type="predicted"/>
<evidence type="ECO:0000313" key="3">
    <source>
        <dbReference type="EMBL" id="KAF9756182.1"/>
    </source>
</evidence>
<dbReference type="InterPro" id="IPR011042">
    <property type="entry name" value="6-blade_b-propeller_TolB-like"/>
</dbReference>
<feature type="repeat" description="NHL" evidence="2">
    <location>
        <begin position="227"/>
        <end position="258"/>
    </location>
</feature>
<dbReference type="SUPFAM" id="SSF63825">
    <property type="entry name" value="YWTD domain"/>
    <property type="match status" value="1"/>
</dbReference>
<dbReference type="Gene3D" id="2.120.10.30">
    <property type="entry name" value="TolB, C-terminal domain"/>
    <property type="match status" value="2"/>
</dbReference>
<reference evidence="3 4" key="1">
    <citation type="journal article" date="2020" name="Genome Biol. Evol.">
        <title>Comparative genomics of strictly vertically transmitted, feminizing microsporidia endosymbionts of amphipod crustaceans.</title>
        <authorList>
            <person name="Cormier A."/>
            <person name="Chebbi M.A."/>
            <person name="Giraud I."/>
            <person name="Wattier R."/>
            <person name="Teixeira M."/>
            <person name="Gilbert C."/>
            <person name="Rigaud T."/>
            <person name="Cordaux R."/>
        </authorList>
    </citation>
    <scope>NUCLEOTIDE SEQUENCE [LARGE SCALE GENOMIC DNA]</scope>
    <source>
        <strain evidence="3 4">Ou3-Ou53</strain>
    </source>
</reference>
<comment type="caution">
    <text evidence="3">The sequence shown here is derived from an EMBL/GenBank/DDBJ whole genome shotgun (WGS) entry which is preliminary data.</text>
</comment>
<evidence type="ECO:0000256" key="2">
    <source>
        <dbReference type="PROSITE-ProRule" id="PRU00504"/>
    </source>
</evidence>
<dbReference type="Proteomes" id="UP000740883">
    <property type="component" value="Unassembled WGS sequence"/>
</dbReference>
<dbReference type="Pfam" id="PF01436">
    <property type="entry name" value="NHL"/>
    <property type="match status" value="2"/>
</dbReference>
<feature type="non-terminal residue" evidence="3">
    <location>
        <position position="1"/>
    </location>
</feature>
<dbReference type="CDD" id="cd05819">
    <property type="entry name" value="NHL"/>
    <property type="match status" value="1"/>
</dbReference>
<dbReference type="InterPro" id="IPR001258">
    <property type="entry name" value="NHL_repeat"/>
</dbReference>
<organism evidence="3 4">
    <name type="scientific">Nosema granulosis</name>
    <dbReference type="NCBI Taxonomy" id="83296"/>
    <lineage>
        <taxon>Eukaryota</taxon>
        <taxon>Fungi</taxon>
        <taxon>Fungi incertae sedis</taxon>
        <taxon>Microsporidia</taxon>
        <taxon>Nosematidae</taxon>
        <taxon>Nosema</taxon>
    </lineage>
</organism>
<sequence length="310" mass="33832">SIAALPNIPLNARWTQKGVTVAGGHGDGSASNQLNSPFGLHVDEDQTVFIADYGNHRIVEWKRGDTSGRVVAGGNEEGSGTDQLNGPIDVIVDKETDILVICELVNRRVMQWSRQSGTTSGEIIIDDIDCVGLILDDERFLYVSDYVKHEVRRYRMGEKTKGIVVAGGNGKGDRLNQLSSPRHVFVDREYSVYVSDKDNHRVMKWMKGATEGFVVAGGRGEGDKLTQLSYPQGVCVTSLGTVYVADKGNNRVMRWHQGASQGTVVVGGNGRGKEANQLSFPQGLSFDRQGNLYVVDTGNARVQRFSIETS</sequence>
<dbReference type="PANTHER" id="PTHR24104:SF25">
    <property type="entry name" value="PROTEIN LIN-41"/>
    <property type="match status" value="1"/>
</dbReference>
<feature type="repeat" description="NHL" evidence="2">
    <location>
        <begin position="271"/>
        <end position="308"/>
    </location>
</feature>
<dbReference type="PANTHER" id="PTHR24104">
    <property type="entry name" value="E3 UBIQUITIN-PROTEIN LIGASE NHLRC1-RELATED"/>
    <property type="match status" value="1"/>
</dbReference>
<name>A0A9P6GV06_9MICR</name>
<protein>
    <submittedName>
        <fullName evidence="3">E3 ubiquitin-protein ligase TRIM71</fullName>
    </submittedName>
</protein>